<dbReference type="Gene3D" id="3.40.50.300">
    <property type="entry name" value="P-loop containing nucleotide triphosphate hydrolases"/>
    <property type="match status" value="2"/>
</dbReference>
<comment type="caution">
    <text evidence="1">The sequence shown here is derived from an EMBL/GenBank/DDBJ whole genome shotgun (WGS) entry which is preliminary data.</text>
</comment>
<dbReference type="AlphaFoldDB" id="A0A7W7LKV2"/>
<dbReference type="Proteomes" id="UP000556084">
    <property type="component" value="Unassembled WGS sequence"/>
</dbReference>
<dbReference type="InterPro" id="IPR027417">
    <property type="entry name" value="P-loop_NTPase"/>
</dbReference>
<reference evidence="1 2" key="1">
    <citation type="submission" date="2020-08" db="EMBL/GenBank/DDBJ databases">
        <title>Genomic Encyclopedia of Type Strains, Phase III (KMG-III): the genomes of soil and plant-associated and newly described type strains.</title>
        <authorList>
            <person name="Whitman W."/>
        </authorList>
    </citation>
    <scope>NUCLEOTIDE SEQUENCE [LARGE SCALE GENOMIC DNA]</scope>
    <source>
        <strain evidence="1 2">CECT 3266</strain>
    </source>
</reference>
<dbReference type="SUPFAM" id="SSF52540">
    <property type="entry name" value="P-loop containing nucleoside triphosphate hydrolases"/>
    <property type="match status" value="1"/>
</dbReference>
<evidence type="ECO:0008006" key="3">
    <source>
        <dbReference type="Google" id="ProtNLM"/>
    </source>
</evidence>
<evidence type="ECO:0000313" key="1">
    <source>
        <dbReference type="EMBL" id="MBB4892080.1"/>
    </source>
</evidence>
<accession>A0A7W7LKV2</accession>
<name>A0A7W7LKV2_9ACTN</name>
<organism evidence="1 2">
    <name type="scientific">Streptomyces olivoverticillatus</name>
    <dbReference type="NCBI Taxonomy" id="66427"/>
    <lineage>
        <taxon>Bacteria</taxon>
        <taxon>Bacillati</taxon>
        <taxon>Actinomycetota</taxon>
        <taxon>Actinomycetes</taxon>
        <taxon>Kitasatosporales</taxon>
        <taxon>Streptomycetaceae</taxon>
        <taxon>Streptomyces</taxon>
    </lineage>
</organism>
<keyword evidence="2" id="KW-1185">Reference proteome</keyword>
<evidence type="ECO:0000313" key="2">
    <source>
        <dbReference type="Proteomes" id="UP000556084"/>
    </source>
</evidence>
<dbReference type="RefSeq" id="WP_184346557.1">
    <property type="nucleotide sequence ID" value="NZ_JACHJH010000001.1"/>
</dbReference>
<protein>
    <recommendedName>
        <fullName evidence="3">ATP/GTP-binding protein</fullName>
    </recommendedName>
</protein>
<gene>
    <name evidence="1" type="ORF">FHS39_001080</name>
</gene>
<proteinExistence type="predicted"/>
<dbReference type="EMBL" id="JACHJH010000001">
    <property type="protein sequence ID" value="MBB4892080.1"/>
    <property type="molecule type" value="Genomic_DNA"/>
</dbReference>
<sequence>MFRRSKKSDETAGVGSAAAGEGLVLSGRNWGQVPRIGSRGMLGPGGGRVSYLDLPTEYRGTSRQVCGLWPYVVGAGTPMVGVPLGRNIVTGATLCCDPIAWFERANLISNPSMFTLAKPGLGKSTINRRMIVGLDYRGTVSLVPGDTKGEYTALMRALGGQVIQLGRGMGALNPLDLGEMGSAASRLVGSARHSLLQEATGRRSTMVAALIAIVRKSLITGDEEALLGRAIELLDDTDLGRPPILGDLAQLLKDGPEALRRMVLADGNDDKYRLAIEPLLKSLMSLVEGPLANTFNRQTSERLSLDRPVSIDLSSIPASEKTLEGAVLLTCWAEAFASIEAHDRLTAAGLEPRRNFFLVLDELWRILRAGVGLVDRVDELTRLNRQIGIGQSMTTHSTADLLSLPNPEDREKAKGFVERSGMVFLGGLPRAEMDALNAIVPLSSRERELIVEWSIPPGIDNKTGKEMPPPGRGKFLVKAGANAGIPIQTALTSAEIKLNDTNERWANRIADDEDPAGVLDLSKAASAARDAARAGAGR</sequence>